<reference evidence="2" key="2">
    <citation type="submission" date="2020-06" db="EMBL/GenBank/DDBJ databases">
        <title>Helianthus annuus Genome sequencing and assembly Release 2.</title>
        <authorList>
            <person name="Gouzy J."/>
            <person name="Langlade N."/>
            <person name="Munos S."/>
        </authorList>
    </citation>
    <scope>NUCLEOTIDE SEQUENCE</scope>
    <source>
        <tissue evidence="2">Leaves</tissue>
    </source>
</reference>
<dbReference type="Proteomes" id="UP000215914">
    <property type="component" value="Unassembled WGS sequence"/>
</dbReference>
<name>A0A9K3NEQ3_HELAN</name>
<dbReference type="AlphaFoldDB" id="A0A9K3NEQ3"/>
<gene>
    <name evidence="2" type="ORF">HanXRQr2_Chr07g0284981</name>
</gene>
<accession>A0A9K3NEQ3</accession>
<dbReference type="EMBL" id="MNCJ02000322">
    <property type="protein sequence ID" value="KAF5797797.1"/>
    <property type="molecule type" value="Genomic_DNA"/>
</dbReference>
<keyword evidence="3" id="KW-1185">Reference proteome</keyword>
<reference evidence="2" key="1">
    <citation type="journal article" date="2017" name="Nature">
        <title>The sunflower genome provides insights into oil metabolism, flowering and Asterid evolution.</title>
        <authorList>
            <person name="Badouin H."/>
            <person name="Gouzy J."/>
            <person name="Grassa C.J."/>
            <person name="Murat F."/>
            <person name="Staton S.E."/>
            <person name="Cottret L."/>
            <person name="Lelandais-Briere C."/>
            <person name="Owens G.L."/>
            <person name="Carrere S."/>
            <person name="Mayjonade B."/>
            <person name="Legrand L."/>
            <person name="Gill N."/>
            <person name="Kane N.C."/>
            <person name="Bowers J.E."/>
            <person name="Hubner S."/>
            <person name="Bellec A."/>
            <person name="Berard A."/>
            <person name="Berges H."/>
            <person name="Blanchet N."/>
            <person name="Boniface M.C."/>
            <person name="Brunel D."/>
            <person name="Catrice O."/>
            <person name="Chaidir N."/>
            <person name="Claudel C."/>
            <person name="Donnadieu C."/>
            <person name="Faraut T."/>
            <person name="Fievet G."/>
            <person name="Helmstetter N."/>
            <person name="King M."/>
            <person name="Knapp S.J."/>
            <person name="Lai Z."/>
            <person name="Le Paslier M.C."/>
            <person name="Lippi Y."/>
            <person name="Lorenzon L."/>
            <person name="Mandel J.R."/>
            <person name="Marage G."/>
            <person name="Marchand G."/>
            <person name="Marquand E."/>
            <person name="Bret-Mestries E."/>
            <person name="Morien E."/>
            <person name="Nambeesan S."/>
            <person name="Nguyen T."/>
            <person name="Pegot-Espagnet P."/>
            <person name="Pouilly N."/>
            <person name="Raftis F."/>
            <person name="Sallet E."/>
            <person name="Schiex T."/>
            <person name="Thomas J."/>
            <person name="Vandecasteele C."/>
            <person name="Vares D."/>
            <person name="Vear F."/>
            <person name="Vautrin S."/>
            <person name="Crespi M."/>
            <person name="Mangin B."/>
            <person name="Burke J.M."/>
            <person name="Salse J."/>
            <person name="Munos S."/>
            <person name="Vincourt P."/>
            <person name="Rieseberg L.H."/>
            <person name="Langlade N.B."/>
        </authorList>
    </citation>
    <scope>NUCLEOTIDE SEQUENCE</scope>
    <source>
        <tissue evidence="2">Leaves</tissue>
    </source>
</reference>
<comment type="caution">
    <text evidence="2">The sequence shown here is derived from an EMBL/GenBank/DDBJ whole genome shotgun (WGS) entry which is preliminary data.</text>
</comment>
<proteinExistence type="predicted"/>
<evidence type="ECO:0000313" key="3">
    <source>
        <dbReference type="Proteomes" id="UP000215914"/>
    </source>
</evidence>
<dbReference type="Gramene" id="mRNA:HanXRQr2_Chr07g0284981">
    <property type="protein sequence ID" value="CDS:HanXRQr2_Chr07g0284981.1"/>
    <property type="gene ID" value="HanXRQr2_Chr07g0284981"/>
</dbReference>
<sequence length="57" mass="6156">MTPKLAPPPPLRAQKTSSPMAFRSSIRPFASTSFTSSALSAPSPYFLIMEPYAPPVM</sequence>
<protein>
    <submittedName>
        <fullName evidence="2">Uncharacterized protein</fullName>
    </submittedName>
</protein>
<feature type="compositionally biased region" description="Pro residues" evidence="1">
    <location>
        <begin position="1"/>
        <end position="11"/>
    </location>
</feature>
<evidence type="ECO:0000256" key="1">
    <source>
        <dbReference type="SAM" id="MobiDB-lite"/>
    </source>
</evidence>
<organism evidence="2 3">
    <name type="scientific">Helianthus annuus</name>
    <name type="common">Common sunflower</name>
    <dbReference type="NCBI Taxonomy" id="4232"/>
    <lineage>
        <taxon>Eukaryota</taxon>
        <taxon>Viridiplantae</taxon>
        <taxon>Streptophyta</taxon>
        <taxon>Embryophyta</taxon>
        <taxon>Tracheophyta</taxon>
        <taxon>Spermatophyta</taxon>
        <taxon>Magnoliopsida</taxon>
        <taxon>eudicotyledons</taxon>
        <taxon>Gunneridae</taxon>
        <taxon>Pentapetalae</taxon>
        <taxon>asterids</taxon>
        <taxon>campanulids</taxon>
        <taxon>Asterales</taxon>
        <taxon>Asteraceae</taxon>
        <taxon>Asteroideae</taxon>
        <taxon>Heliantheae alliance</taxon>
        <taxon>Heliantheae</taxon>
        <taxon>Helianthus</taxon>
    </lineage>
</organism>
<evidence type="ECO:0000313" key="2">
    <source>
        <dbReference type="EMBL" id="KAF5797797.1"/>
    </source>
</evidence>
<feature type="region of interest" description="Disordered" evidence="1">
    <location>
        <begin position="1"/>
        <end position="20"/>
    </location>
</feature>